<sequence length="113" mass="12868">MQKYFTATVRYCISDARSESTLALNLFYNVHRVLIPSKVVNFTHFMSDKPCKTLNKTQSHSSLHSDVSNLSPNRAAPNMRQRRMASSRRQTLGTMEYSSFPGFLLFNESVSAI</sequence>
<gene>
    <name evidence="1" type="ORF">K3G42_023967</name>
</gene>
<dbReference type="Proteomes" id="UP000827872">
    <property type="component" value="Linkage Group LG06"/>
</dbReference>
<protein>
    <submittedName>
        <fullName evidence="1">Uncharacterized protein</fullName>
    </submittedName>
</protein>
<keyword evidence="2" id="KW-1185">Reference proteome</keyword>
<comment type="caution">
    <text evidence="1">The sequence shown here is derived from an EMBL/GenBank/DDBJ whole genome shotgun (WGS) entry which is preliminary data.</text>
</comment>
<organism evidence="1 2">
    <name type="scientific">Sphaerodactylus townsendi</name>
    <dbReference type="NCBI Taxonomy" id="933632"/>
    <lineage>
        <taxon>Eukaryota</taxon>
        <taxon>Metazoa</taxon>
        <taxon>Chordata</taxon>
        <taxon>Craniata</taxon>
        <taxon>Vertebrata</taxon>
        <taxon>Euteleostomi</taxon>
        <taxon>Lepidosauria</taxon>
        <taxon>Squamata</taxon>
        <taxon>Bifurcata</taxon>
        <taxon>Gekkota</taxon>
        <taxon>Sphaerodactylidae</taxon>
        <taxon>Sphaerodactylus</taxon>
    </lineage>
</organism>
<reference evidence="1" key="1">
    <citation type="submission" date="2021-08" db="EMBL/GenBank/DDBJ databases">
        <title>The first chromosome-level gecko genome reveals the dynamic sex chromosomes of Neotropical dwarf geckos (Sphaerodactylidae: Sphaerodactylus).</title>
        <authorList>
            <person name="Pinto B.J."/>
            <person name="Keating S.E."/>
            <person name="Gamble T."/>
        </authorList>
    </citation>
    <scope>NUCLEOTIDE SEQUENCE</scope>
    <source>
        <strain evidence="1">TG3544</strain>
    </source>
</reference>
<evidence type="ECO:0000313" key="2">
    <source>
        <dbReference type="Proteomes" id="UP000827872"/>
    </source>
</evidence>
<dbReference type="EMBL" id="CM037619">
    <property type="protein sequence ID" value="KAH8007557.1"/>
    <property type="molecule type" value="Genomic_DNA"/>
</dbReference>
<proteinExistence type="predicted"/>
<accession>A0ACB8FQK7</accession>
<name>A0ACB8FQK7_9SAUR</name>
<evidence type="ECO:0000313" key="1">
    <source>
        <dbReference type="EMBL" id="KAH8007557.1"/>
    </source>
</evidence>